<evidence type="ECO:0000256" key="6">
    <source>
        <dbReference type="ARBA" id="ARBA00022989"/>
    </source>
</evidence>
<keyword evidence="4" id="KW-1003">Cell membrane</keyword>
<dbReference type="GO" id="GO:0006813">
    <property type="term" value="P:potassium ion transport"/>
    <property type="evidence" value="ECO:0007669"/>
    <property type="project" value="InterPro"/>
</dbReference>
<dbReference type="EMBL" id="JAAKZY010000119">
    <property type="protein sequence ID" value="NGO11885.1"/>
    <property type="molecule type" value="Genomic_DNA"/>
</dbReference>
<evidence type="ECO:0000256" key="1">
    <source>
        <dbReference type="ARBA" id="ARBA00004651"/>
    </source>
</evidence>
<dbReference type="InterPro" id="IPR006153">
    <property type="entry name" value="Cation/H_exchanger_TM"/>
</dbReference>
<comment type="subcellular location">
    <subcellularLocation>
        <location evidence="1">Cell membrane</location>
        <topology evidence="1">Multi-pass membrane protein</topology>
    </subcellularLocation>
</comment>
<dbReference type="GO" id="GO:1902600">
    <property type="term" value="P:proton transmembrane transport"/>
    <property type="evidence" value="ECO:0007669"/>
    <property type="project" value="InterPro"/>
</dbReference>
<evidence type="ECO:0000256" key="2">
    <source>
        <dbReference type="ARBA" id="ARBA00022448"/>
    </source>
</evidence>
<feature type="transmembrane region" description="Helical" evidence="10">
    <location>
        <begin position="57"/>
        <end position="75"/>
    </location>
</feature>
<keyword evidence="8 10" id="KW-0472">Membrane</keyword>
<feature type="transmembrane region" description="Helical" evidence="10">
    <location>
        <begin position="87"/>
        <end position="110"/>
    </location>
</feature>
<dbReference type="GO" id="GO:0008324">
    <property type="term" value="F:monoatomic cation transmembrane transporter activity"/>
    <property type="evidence" value="ECO:0007669"/>
    <property type="project" value="InterPro"/>
</dbReference>
<feature type="transmembrane region" description="Helical" evidence="10">
    <location>
        <begin position="334"/>
        <end position="353"/>
    </location>
</feature>
<dbReference type="Gene3D" id="1.20.1530.20">
    <property type="match status" value="1"/>
</dbReference>
<keyword evidence="2" id="KW-0813">Transport</keyword>
<sequence>MQNLGFTLLALAVVVLGALLSNRLSERTRIPAPAFCLAASAIAAALVPALRDFPIEVIQHLVTVGLVLILFDGGMRLGPRRFRPEAGVIALLGAVGTLATAGALAVLAHLLLDLAWLPALLLGTALSPTDPAVLFSVLGRREITGRSGTVLQGESGVNDPVGVALLAGLLELGNRTGAGAVAHISTLFLVQAAIGIAVGVAAGRALEALLHRVPLPDEGLYPLGTLAGVFAVYGLATVAHGSGFLAVFVAGLTLGDAHAPYKPEIERFHGALAGLGEISAFVGLGMTASLGDYLAYGAWIEGLAVAALLMLVVRPLIVAVLLTPARLSVGERVFLGFAGLKGAVPILLGSFVLTSHEVEGTRVYGVVFVVVAVSVLVQGTLLPVVARWCRVPMHQVPLEPWALGVRFRERPEGLRRHRVEPGSRADRTLIADLELPDTMWVALVIRRGRLVPVQDRTELKAGDEVVVLTDPEAPDGSSTRQFRSREGPASP</sequence>
<keyword evidence="3" id="KW-0050">Antiport</keyword>
<dbReference type="SUPFAM" id="SSF116726">
    <property type="entry name" value="TrkA C-terminal domain-like"/>
    <property type="match status" value="1"/>
</dbReference>
<feature type="transmembrane region" description="Helical" evidence="10">
    <location>
        <begin position="271"/>
        <end position="290"/>
    </location>
</feature>
<keyword evidence="6 10" id="KW-1133">Transmembrane helix</keyword>
<dbReference type="InterPro" id="IPR036721">
    <property type="entry name" value="RCK_C_sf"/>
</dbReference>
<proteinExistence type="predicted"/>
<accession>A0A6G4VDB1</accession>
<feature type="transmembrane region" description="Helical" evidence="10">
    <location>
        <begin position="116"/>
        <end position="138"/>
    </location>
</feature>
<dbReference type="PROSITE" id="PS51202">
    <property type="entry name" value="RCK_C"/>
    <property type="match status" value="1"/>
</dbReference>
<keyword evidence="7" id="KW-0406">Ion transport</keyword>
<name>A0A6G4VDB1_9ACTN</name>
<evidence type="ECO:0000313" key="13">
    <source>
        <dbReference type="Proteomes" id="UP000472335"/>
    </source>
</evidence>
<dbReference type="Proteomes" id="UP000472335">
    <property type="component" value="Unassembled WGS sequence"/>
</dbReference>
<protein>
    <submittedName>
        <fullName evidence="12">Sodium:proton exchanger</fullName>
    </submittedName>
</protein>
<dbReference type="GO" id="GO:0015297">
    <property type="term" value="F:antiporter activity"/>
    <property type="evidence" value="ECO:0007669"/>
    <property type="project" value="UniProtKB-KW"/>
</dbReference>
<evidence type="ECO:0000256" key="3">
    <source>
        <dbReference type="ARBA" id="ARBA00022449"/>
    </source>
</evidence>
<dbReference type="GO" id="GO:0005886">
    <property type="term" value="C:plasma membrane"/>
    <property type="evidence" value="ECO:0007669"/>
    <property type="project" value="UniProtKB-SubCell"/>
</dbReference>
<evidence type="ECO:0000256" key="10">
    <source>
        <dbReference type="SAM" id="Phobius"/>
    </source>
</evidence>
<dbReference type="Pfam" id="PF00999">
    <property type="entry name" value="Na_H_Exchanger"/>
    <property type="match status" value="1"/>
</dbReference>
<comment type="caution">
    <text evidence="12">The sequence shown here is derived from an EMBL/GenBank/DDBJ whole genome shotgun (WGS) entry which is preliminary data.</text>
</comment>
<evidence type="ECO:0000256" key="7">
    <source>
        <dbReference type="ARBA" id="ARBA00023065"/>
    </source>
</evidence>
<dbReference type="InterPro" id="IPR006037">
    <property type="entry name" value="RCK_C"/>
</dbReference>
<feature type="transmembrane region" description="Helical" evidence="10">
    <location>
        <begin position="32"/>
        <end position="51"/>
    </location>
</feature>
<dbReference type="PANTHER" id="PTHR32507:SF7">
    <property type="entry name" value="K(+)_H(+) ANTIPORTER NHAP2"/>
    <property type="match status" value="1"/>
</dbReference>
<reference evidence="12 13" key="1">
    <citation type="submission" date="2020-02" db="EMBL/GenBank/DDBJ databases">
        <title>Whole-genome analyses of novel actinobacteria.</title>
        <authorList>
            <person name="Sahin N."/>
            <person name="Gencbay T."/>
        </authorList>
    </citation>
    <scope>NUCLEOTIDE SEQUENCE [LARGE SCALE GENOMIC DNA]</scope>
    <source>
        <strain evidence="12 13">HC44</strain>
    </source>
</reference>
<evidence type="ECO:0000256" key="5">
    <source>
        <dbReference type="ARBA" id="ARBA00022692"/>
    </source>
</evidence>
<feature type="transmembrane region" description="Helical" evidence="10">
    <location>
        <begin position="296"/>
        <end position="322"/>
    </location>
</feature>
<feature type="region of interest" description="Disordered" evidence="9">
    <location>
        <begin position="468"/>
        <end position="491"/>
    </location>
</feature>
<dbReference type="AlphaFoldDB" id="A0A6G4VDB1"/>
<gene>
    <name evidence="12" type="ORF">G5C60_30860</name>
</gene>
<evidence type="ECO:0000259" key="11">
    <source>
        <dbReference type="PROSITE" id="PS51202"/>
    </source>
</evidence>
<feature type="domain" description="RCK C-terminal" evidence="11">
    <location>
        <begin position="402"/>
        <end position="485"/>
    </location>
</feature>
<feature type="transmembrane region" description="Helical" evidence="10">
    <location>
        <begin position="365"/>
        <end position="385"/>
    </location>
</feature>
<evidence type="ECO:0000313" key="12">
    <source>
        <dbReference type="EMBL" id="NGO11885.1"/>
    </source>
</evidence>
<organism evidence="12 13">
    <name type="scientific">Streptomyces scabichelini</name>
    <dbReference type="NCBI Taxonomy" id="2711217"/>
    <lineage>
        <taxon>Bacteria</taxon>
        <taxon>Bacillati</taxon>
        <taxon>Actinomycetota</taxon>
        <taxon>Actinomycetes</taxon>
        <taxon>Kitasatosporales</taxon>
        <taxon>Streptomycetaceae</taxon>
        <taxon>Streptomyces</taxon>
    </lineage>
</organism>
<dbReference type="PANTHER" id="PTHR32507">
    <property type="entry name" value="NA(+)/H(+) ANTIPORTER 1"/>
    <property type="match status" value="1"/>
</dbReference>
<evidence type="ECO:0000256" key="9">
    <source>
        <dbReference type="SAM" id="MobiDB-lite"/>
    </source>
</evidence>
<dbReference type="Gene3D" id="3.30.70.1450">
    <property type="entry name" value="Regulator of K+ conductance, C-terminal domain"/>
    <property type="match status" value="1"/>
</dbReference>
<evidence type="ECO:0000256" key="4">
    <source>
        <dbReference type="ARBA" id="ARBA00022475"/>
    </source>
</evidence>
<dbReference type="InterPro" id="IPR038770">
    <property type="entry name" value="Na+/solute_symporter_sf"/>
</dbReference>
<feature type="transmembrane region" description="Helical" evidence="10">
    <location>
        <begin position="184"/>
        <end position="206"/>
    </location>
</feature>
<keyword evidence="13" id="KW-1185">Reference proteome</keyword>
<feature type="transmembrane region" description="Helical" evidence="10">
    <location>
        <begin position="6"/>
        <end position="25"/>
    </location>
</feature>
<evidence type="ECO:0000256" key="8">
    <source>
        <dbReference type="ARBA" id="ARBA00023136"/>
    </source>
</evidence>
<feature type="transmembrane region" description="Helical" evidence="10">
    <location>
        <begin position="226"/>
        <end position="250"/>
    </location>
</feature>
<keyword evidence="5 10" id="KW-0812">Transmembrane</keyword>